<evidence type="ECO:0000313" key="2">
    <source>
        <dbReference type="EMBL" id="CCX16312.1"/>
    </source>
</evidence>
<evidence type="ECO:0000313" key="3">
    <source>
        <dbReference type="Proteomes" id="UP000018144"/>
    </source>
</evidence>
<organism evidence="2 3">
    <name type="scientific">Pyronema omphalodes (strain CBS 100304)</name>
    <name type="common">Pyronema confluens</name>
    <dbReference type="NCBI Taxonomy" id="1076935"/>
    <lineage>
        <taxon>Eukaryota</taxon>
        <taxon>Fungi</taxon>
        <taxon>Dikarya</taxon>
        <taxon>Ascomycota</taxon>
        <taxon>Pezizomycotina</taxon>
        <taxon>Pezizomycetes</taxon>
        <taxon>Pezizales</taxon>
        <taxon>Pyronemataceae</taxon>
        <taxon>Pyronema</taxon>
    </lineage>
</organism>
<reference evidence="2 3" key="1">
    <citation type="journal article" date="2013" name="PLoS Genet.">
        <title>The genome and development-dependent transcriptomes of Pyronema confluens: a window into fungal evolution.</title>
        <authorList>
            <person name="Traeger S."/>
            <person name="Altegoer F."/>
            <person name="Freitag M."/>
            <person name="Gabaldon T."/>
            <person name="Kempken F."/>
            <person name="Kumar A."/>
            <person name="Marcet-Houben M."/>
            <person name="Poggeler S."/>
            <person name="Stajich J.E."/>
            <person name="Nowrousian M."/>
        </authorList>
    </citation>
    <scope>NUCLEOTIDE SEQUENCE [LARGE SCALE GENOMIC DNA]</scope>
    <source>
        <strain evidence="3">CBS 100304</strain>
        <tissue evidence="2">Vegetative mycelium</tissue>
    </source>
</reference>
<proteinExistence type="predicted"/>
<dbReference type="AlphaFoldDB" id="U4LA98"/>
<sequence>MFFPMRMGRYQQKGNSEIKDTKRKGDTRHNTRPSSFNAAKLAQLTLKPRDRHVEESPQPKTHEI</sequence>
<dbReference type="Proteomes" id="UP000018144">
    <property type="component" value="Unassembled WGS sequence"/>
</dbReference>
<evidence type="ECO:0000256" key="1">
    <source>
        <dbReference type="SAM" id="MobiDB-lite"/>
    </source>
</evidence>
<feature type="compositionally biased region" description="Basic and acidic residues" evidence="1">
    <location>
        <begin position="47"/>
        <end position="64"/>
    </location>
</feature>
<feature type="compositionally biased region" description="Basic and acidic residues" evidence="1">
    <location>
        <begin position="16"/>
        <end position="29"/>
    </location>
</feature>
<gene>
    <name evidence="2" type="ORF">PCON_02908</name>
</gene>
<accession>U4LA98</accession>
<dbReference type="EMBL" id="HF936373">
    <property type="protein sequence ID" value="CCX16312.1"/>
    <property type="molecule type" value="Genomic_DNA"/>
</dbReference>
<feature type="region of interest" description="Disordered" evidence="1">
    <location>
        <begin position="1"/>
        <end position="64"/>
    </location>
</feature>
<keyword evidence="3" id="KW-1185">Reference proteome</keyword>
<name>U4LA98_PYROM</name>
<protein>
    <submittedName>
        <fullName evidence="2">Uncharacterized protein</fullName>
    </submittedName>
</protein>